<dbReference type="AlphaFoldDB" id="A0A4U1J365"/>
<dbReference type="InterPro" id="IPR028994">
    <property type="entry name" value="Integrin_alpha_N"/>
</dbReference>
<protein>
    <submittedName>
        <fullName evidence="3">VCBS repeat-containing protein</fullName>
    </submittedName>
</protein>
<keyword evidence="2" id="KW-0732">Signal</keyword>
<evidence type="ECO:0000256" key="1">
    <source>
        <dbReference type="SAM" id="MobiDB-lite"/>
    </source>
</evidence>
<comment type="caution">
    <text evidence="3">The sequence shown here is derived from an EMBL/GenBank/DDBJ whole genome shotgun (WGS) entry which is preliminary data.</text>
</comment>
<dbReference type="RefSeq" id="WP_136932681.1">
    <property type="nucleotide sequence ID" value="NZ_SSMQ01000039.1"/>
</dbReference>
<dbReference type="Gene3D" id="2.60.40.10">
    <property type="entry name" value="Immunoglobulins"/>
    <property type="match status" value="1"/>
</dbReference>
<organism evidence="3 4">
    <name type="scientific">Polyangium fumosum</name>
    <dbReference type="NCBI Taxonomy" id="889272"/>
    <lineage>
        <taxon>Bacteria</taxon>
        <taxon>Pseudomonadati</taxon>
        <taxon>Myxococcota</taxon>
        <taxon>Polyangia</taxon>
        <taxon>Polyangiales</taxon>
        <taxon>Polyangiaceae</taxon>
        <taxon>Polyangium</taxon>
    </lineage>
</organism>
<dbReference type="OrthoDB" id="5380843at2"/>
<dbReference type="InterPro" id="IPR013783">
    <property type="entry name" value="Ig-like_fold"/>
</dbReference>
<dbReference type="EMBL" id="SSMQ01000039">
    <property type="protein sequence ID" value="TKD01483.1"/>
    <property type="molecule type" value="Genomic_DNA"/>
</dbReference>
<keyword evidence="4" id="KW-1185">Reference proteome</keyword>
<proteinExistence type="predicted"/>
<feature type="region of interest" description="Disordered" evidence="1">
    <location>
        <begin position="35"/>
        <end position="59"/>
    </location>
</feature>
<reference evidence="3 4" key="1">
    <citation type="submission" date="2019-04" db="EMBL/GenBank/DDBJ databases">
        <authorList>
            <person name="Li Y."/>
            <person name="Wang J."/>
        </authorList>
    </citation>
    <scope>NUCLEOTIDE SEQUENCE [LARGE SCALE GENOMIC DNA]</scope>
    <source>
        <strain evidence="3 4">DSM 14668</strain>
    </source>
</reference>
<evidence type="ECO:0000256" key="2">
    <source>
        <dbReference type="SAM" id="SignalP"/>
    </source>
</evidence>
<gene>
    <name evidence="3" type="ORF">E8A74_30760</name>
</gene>
<name>A0A4U1J365_9BACT</name>
<dbReference type="Proteomes" id="UP000309215">
    <property type="component" value="Unassembled WGS sequence"/>
</dbReference>
<evidence type="ECO:0000313" key="4">
    <source>
        <dbReference type="Proteomes" id="UP000309215"/>
    </source>
</evidence>
<feature type="signal peptide" evidence="2">
    <location>
        <begin position="1"/>
        <end position="25"/>
    </location>
</feature>
<evidence type="ECO:0000313" key="3">
    <source>
        <dbReference type="EMBL" id="TKD01483.1"/>
    </source>
</evidence>
<feature type="chain" id="PRO_5021027125" evidence="2">
    <location>
        <begin position="26"/>
        <end position="840"/>
    </location>
</feature>
<accession>A0A4U1J365</accession>
<dbReference type="SUPFAM" id="SSF69318">
    <property type="entry name" value="Integrin alpha N-terminal domain"/>
    <property type="match status" value="1"/>
</dbReference>
<sequence>MRRRSVQGRWLAAAGLFALALSALAEGCGDGSNTGGGGSGATGGPGSGGQGGDGGTFTVGSAQGGGFPGTCDPTCESTTQVCSHGVCVPVTGCTNDADCKNDTYCEPMLKQCVPWESASPPKDPTCINVIAAGQFSPRVKCEFSTAPDGDPFPGHVDVQGTPIVTNFHKPAAAGPPSIVAAFTPTVIANYTEDQGVIRVLSGKDCSLEANLGGTDVDGDGVADWVVSSSSLASGDLDGDGVAEIVAYGADGSTLAFTKKSGAWGLFWKAPYQAGIPGGPCDFNQHRCPVGWAGPAIHDIDDDGKPEILREGAVLRADGSLASGAPPLYSSYSAGLFSVVANLDQDPNIEFTNGHFIWEWAGGAWVPETYFPGLSSSAPGHVAIADFGAYGGEGIPAKNPEIVVVRSNLVMIYAIDGTLAQPPVAVPGNGGGGPPTVSDFDGDGLPEVAVAGQAFYTIYDLDCGASPRPGGQCSLGRCDYTGGTCPAGQYILWSRSTQDLSSNVTGSSVFDFEADGSSEVVYGDECFVRVYDGDTGDVLFSQYRSSCTWYENPIIADVDGNFRADLVTPSNKACSPDGTGIPCQTLDANGVDPQFPGVRCEKAVDCLSGVCDAGFCRCSETKQCCAAQDDAACIEEGFLCAPPPADTPGTGNTCRAGHPHGVSGIRVYSDANDKWVRSRTIWNQHPYAVTHVNEDGTLPKTSAWTNNWDDPKLNNFRQNVPGNANGAATGDPTAGASAQFACSGQGAEIGAPICNRGADPVGAGLSVGFYVGQMKVCEAKTTEVLEPGECRLVSCNWSMPPTIESQKVDVTVIPNDDGAYAECKPGNNLGTIVGVFCKPPA</sequence>